<protein>
    <submittedName>
        <fullName evidence="3">ATP-binding protein</fullName>
    </submittedName>
</protein>
<comment type="caution">
    <text evidence="3">The sequence shown here is derived from an EMBL/GenBank/DDBJ whole genome shotgun (WGS) entry which is preliminary data.</text>
</comment>
<evidence type="ECO:0000256" key="1">
    <source>
        <dbReference type="ARBA" id="ARBA00022527"/>
    </source>
</evidence>
<dbReference type="SUPFAM" id="SSF55874">
    <property type="entry name" value="ATPase domain of HSP90 chaperone/DNA topoisomerase II/histidine kinase"/>
    <property type="match status" value="1"/>
</dbReference>
<gene>
    <name evidence="3" type="ORF">JL111_03845</name>
</gene>
<dbReference type="InterPro" id="IPR003594">
    <property type="entry name" value="HATPase_dom"/>
</dbReference>
<evidence type="ECO:0000313" key="3">
    <source>
        <dbReference type="EMBL" id="MBL3672609.1"/>
    </source>
</evidence>
<evidence type="ECO:0000259" key="2">
    <source>
        <dbReference type="Pfam" id="PF13581"/>
    </source>
</evidence>
<dbReference type="InterPro" id="IPR036890">
    <property type="entry name" value="HATPase_C_sf"/>
</dbReference>
<dbReference type="InterPro" id="IPR050267">
    <property type="entry name" value="Anti-sigma-factor_SerPK"/>
</dbReference>
<dbReference type="EMBL" id="JAESHT010000002">
    <property type="protein sequence ID" value="MBL3672609.1"/>
    <property type="molecule type" value="Genomic_DNA"/>
</dbReference>
<feature type="domain" description="Histidine kinase/HSP90-like ATPase" evidence="2">
    <location>
        <begin position="14"/>
        <end position="132"/>
    </location>
</feature>
<keyword evidence="3" id="KW-0067">ATP-binding</keyword>
<name>A0ABS1S3A9_9RHOB</name>
<organism evidence="3 4">
    <name type="scientific">Paracoccus aerius</name>
    <dbReference type="NCBI Taxonomy" id="1915382"/>
    <lineage>
        <taxon>Bacteria</taxon>
        <taxon>Pseudomonadati</taxon>
        <taxon>Pseudomonadota</taxon>
        <taxon>Alphaproteobacteria</taxon>
        <taxon>Rhodobacterales</taxon>
        <taxon>Paracoccaceae</taxon>
        <taxon>Paracoccus</taxon>
    </lineage>
</organism>
<dbReference type="PANTHER" id="PTHR35526:SF3">
    <property type="entry name" value="ANTI-SIGMA-F FACTOR RSBW"/>
    <property type="match status" value="1"/>
</dbReference>
<accession>A0ABS1S3A9</accession>
<dbReference type="Gene3D" id="3.30.565.10">
    <property type="entry name" value="Histidine kinase-like ATPase, C-terminal domain"/>
    <property type="match status" value="1"/>
</dbReference>
<dbReference type="PANTHER" id="PTHR35526">
    <property type="entry name" value="ANTI-SIGMA-F FACTOR RSBW-RELATED"/>
    <property type="match status" value="1"/>
</dbReference>
<dbReference type="CDD" id="cd16936">
    <property type="entry name" value="HATPase_RsbW-like"/>
    <property type="match status" value="1"/>
</dbReference>
<evidence type="ECO:0000313" key="4">
    <source>
        <dbReference type="Proteomes" id="UP000644749"/>
    </source>
</evidence>
<keyword evidence="1" id="KW-0418">Kinase</keyword>
<keyword evidence="4" id="KW-1185">Reference proteome</keyword>
<dbReference type="Pfam" id="PF13581">
    <property type="entry name" value="HATPase_c_2"/>
    <property type="match status" value="1"/>
</dbReference>
<dbReference type="GO" id="GO:0005524">
    <property type="term" value="F:ATP binding"/>
    <property type="evidence" value="ECO:0007669"/>
    <property type="project" value="UniProtKB-KW"/>
</dbReference>
<reference evidence="3 4" key="1">
    <citation type="submission" date="2021-01" db="EMBL/GenBank/DDBJ databases">
        <title>011410 draft genome.</title>
        <authorList>
            <person name="Lang L."/>
        </authorList>
    </citation>
    <scope>NUCLEOTIDE SEQUENCE [LARGE SCALE GENOMIC DNA]</scope>
    <source>
        <strain evidence="3 4">KCTC 42845</strain>
    </source>
</reference>
<keyword evidence="1" id="KW-0723">Serine/threonine-protein kinase</keyword>
<keyword evidence="1" id="KW-0808">Transferase</keyword>
<keyword evidence="3" id="KW-0547">Nucleotide-binding</keyword>
<sequence>MDSRGFHVECRLEAVDAAMGGVCAFVGDVLAPEGLIRLEIAVAEALNNVVLHGDLPAGAGIDMTVRKNAGDVDVDIRDPGRPVPPELFTAARDPADIDPLDESGRGISLIVAMSDALHYESRDGSNRLTLRFAGRDA</sequence>
<dbReference type="RefSeq" id="WP_191312540.1">
    <property type="nucleotide sequence ID" value="NZ_BNCL01000025.1"/>
</dbReference>
<proteinExistence type="predicted"/>
<dbReference type="Proteomes" id="UP000644749">
    <property type="component" value="Unassembled WGS sequence"/>
</dbReference>